<proteinExistence type="predicted"/>
<feature type="transmembrane region" description="Helical" evidence="1">
    <location>
        <begin position="48"/>
        <end position="65"/>
    </location>
</feature>
<dbReference type="Proteomes" id="UP000786811">
    <property type="component" value="Unassembled WGS sequence"/>
</dbReference>
<evidence type="ECO:0000313" key="3">
    <source>
        <dbReference type="Proteomes" id="UP000786811"/>
    </source>
</evidence>
<dbReference type="OrthoDB" id="9979716at2759"/>
<gene>
    <name evidence="2" type="ORF">HICCMSTLAB_LOCUS3457</name>
</gene>
<dbReference type="AlphaFoldDB" id="A0A8J2MBN8"/>
<protein>
    <submittedName>
        <fullName evidence="2">Uncharacterized protein</fullName>
    </submittedName>
</protein>
<name>A0A8J2MBN8_COTCN</name>
<evidence type="ECO:0000256" key="1">
    <source>
        <dbReference type="SAM" id="Phobius"/>
    </source>
</evidence>
<dbReference type="EMBL" id="CAJNRD030001118">
    <property type="protein sequence ID" value="CAG5082099.1"/>
    <property type="molecule type" value="Genomic_DNA"/>
</dbReference>
<keyword evidence="1" id="KW-0812">Transmembrane</keyword>
<sequence>MYREGKHKLCYKSDVGIYEETCSFQNENCYKCLIINDRHKNVIQFRERSLFLLLILFIISLVGVFDV</sequence>
<evidence type="ECO:0000313" key="2">
    <source>
        <dbReference type="EMBL" id="CAG5082099.1"/>
    </source>
</evidence>
<keyword evidence="1" id="KW-1133">Transmembrane helix</keyword>
<reference evidence="2" key="1">
    <citation type="submission" date="2021-04" db="EMBL/GenBank/DDBJ databases">
        <authorList>
            <person name="Chebbi M.A.C M."/>
        </authorList>
    </citation>
    <scope>NUCLEOTIDE SEQUENCE</scope>
</reference>
<comment type="caution">
    <text evidence="2">The sequence shown here is derived from an EMBL/GenBank/DDBJ whole genome shotgun (WGS) entry which is preliminary data.</text>
</comment>
<keyword evidence="1" id="KW-0472">Membrane</keyword>
<keyword evidence="3" id="KW-1185">Reference proteome</keyword>
<organism evidence="2 3">
    <name type="scientific">Cotesia congregata</name>
    <name type="common">Parasitoid wasp</name>
    <name type="synonym">Apanteles congregatus</name>
    <dbReference type="NCBI Taxonomy" id="51543"/>
    <lineage>
        <taxon>Eukaryota</taxon>
        <taxon>Metazoa</taxon>
        <taxon>Ecdysozoa</taxon>
        <taxon>Arthropoda</taxon>
        <taxon>Hexapoda</taxon>
        <taxon>Insecta</taxon>
        <taxon>Pterygota</taxon>
        <taxon>Neoptera</taxon>
        <taxon>Endopterygota</taxon>
        <taxon>Hymenoptera</taxon>
        <taxon>Apocrita</taxon>
        <taxon>Ichneumonoidea</taxon>
        <taxon>Braconidae</taxon>
        <taxon>Microgastrinae</taxon>
        <taxon>Cotesia</taxon>
    </lineage>
</organism>
<accession>A0A8J2MBN8</accession>